<proteinExistence type="predicted"/>
<evidence type="ECO:0000313" key="1">
    <source>
        <dbReference type="EMBL" id="MFC3099971.1"/>
    </source>
</evidence>
<dbReference type="Proteomes" id="UP001595378">
    <property type="component" value="Unassembled WGS sequence"/>
</dbReference>
<dbReference type="SUPFAM" id="SSF160379">
    <property type="entry name" value="SP0830-like"/>
    <property type="match status" value="1"/>
</dbReference>
<dbReference type="EMBL" id="JBHRSU010000003">
    <property type="protein sequence ID" value="MFC3099971.1"/>
    <property type="molecule type" value="Genomic_DNA"/>
</dbReference>
<accession>A0ABV7EDM0</accession>
<dbReference type="InterPro" id="IPR012545">
    <property type="entry name" value="DUF1697"/>
</dbReference>
<dbReference type="PANTHER" id="PTHR36439">
    <property type="entry name" value="BLL4334 PROTEIN"/>
    <property type="match status" value="1"/>
</dbReference>
<dbReference type="RefSeq" id="WP_336918441.1">
    <property type="nucleotide sequence ID" value="NZ_JBANRN010000005.1"/>
</dbReference>
<sequence length="178" mass="19698">MTRYVALFGAINVGGNRLSMADLRDVLEREDFEGVETVVASGNVLFDHEDRPTEGLAEKLGYVVREAFGFDTFAVVLTRDALAAAIAENPFTDDGEEKLVHTVFLSAAYDRDELMAFVQSYAGPERLAPGTHCFHIDYVEGGGRSLLDPAMRRAKLKMPRGTARNIRSLRRILAKMDS</sequence>
<organism evidence="1 2">
    <name type="scientific">Alteraurantiacibacter lauratis</name>
    <dbReference type="NCBI Taxonomy" id="2054627"/>
    <lineage>
        <taxon>Bacteria</taxon>
        <taxon>Pseudomonadati</taxon>
        <taxon>Pseudomonadota</taxon>
        <taxon>Alphaproteobacteria</taxon>
        <taxon>Sphingomonadales</taxon>
        <taxon>Erythrobacteraceae</taxon>
        <taxon>Alteraurantiacibacter</taxon>
    </lineage>
</organism>
<dbReference type="Pfam" id="PF08002">
    <property type="entry name" value="DUF1697"/>
    <property type="match status" value="1"/>
</dbReference>
<dbReference type="PIRSF" id="PIRSF008502">
    <property type="entry name" value="UCP008502"/>
    <property type="match status" value="1"/>
</dbReference>
<reference evidence="2" key="1">
    <citation type="journal article" date="2019" name="Int. J. Syst. Evol. Microbiol.">
        <title>The Global Catalogue of Microorganisms (GCM) 10K type strain sequencing project: providing services to taxonomists for standard genome sequencing and annotation.</title>
        <authorList>
            <consortium name="The Broad Institute Genomics Platform"/>
            <consortium name="The Broad Institute Genome Sequencing Center for Infectious Disease"/>
            <person name="Wu L."/>
            <person name="Ma J."/>
        </authorList>
    </citation>
    <scope>NUCLEOTIDE SEQUENCE [LARGE SCALE GENOMIC DNA]</scope>
    <source>
        <strain evidence="2">KCTC 52606</strain>
    </source>
</reference>
<dbReference type="PANTHER" id="PTHR36439:SF1">
    <property type="entry name" value="DUF1697 DOMAIN-CONTAINING PROTEIN"/>
    <property type="match status" value="1"/>
</dbReference>
<comment type="caution">
    <text evidence="1">The sequence shown here is derived from an EMBL/GenBank/DDBJ whole genome shotgun (WGS) entry which is preliminary data.</text>
</comment>
<protein>
    <submittedName>
        <fullName evidence="1">DUF1697 domain-containing protein</fullName>
    </submittedName>
</protein>
<evidence type="ECO:0000313" key="2">
    <source>
        <dbReference type="Proteomes" id="UP001595378"/>
    </source>
</evidence>
<dbReference type="Gene3D" id="3.30.70.1280">
    <property type="entry name" value="SP0830-like domains"/>
    <property type="match status" value="1"/>
</dbReference>
<gene>
    <name evidence="1" type="ORF">ACFODK_03595</name>
</gene>
<keyword evidence="2" id="KW-1185">Reference proteome</keyword>
<name>A0ABV7EDM0_9SPHN</name>